<dbReference type="EMBL" id="GEZM01049036">
    <property type="protein sequence ID" value="JAV76153.1"/>
    <property type="molecule type" value="Transcribed_RNA"/>
</dbReference>
<keyword evidence="1" id="KW-0547">Nucleotide-binding</keyword>
<dbReference type="FunFam" id="3.30.70.870:FF:000002">
    <property type="entry name" value="Translation elongation factor 2"/>
    <property type="match status" value="1"/>
</dbReference>
<dbReference type="InterPro" id="IPR000795">
    <property type="entry name" value="T_Tr_GTP-bd_dom"/>
</dbReference>
<evidence type="ECO:0000313" key="6">
    <source>
        <dbReference type="EMBL" id="KAB0801546.1"/>
    </source>
</evidence>
<dbReference type="SUPFAM" id="SSF52540">
    <property type="entry name" value="P-loop containing nucleoside triphosphate hydrolases"/>
    <property type="match status" value="1"/>
</dbReference>
<feature type="region of interest" description="Disordered" evidence="3">
    <location>
        <begin position="1"/>
        <end position="27"/>
    </location>
</feature>
<accession>A0A1Y1LR88</accession>
<dbReference type="SUPFAM" id="SSF50447">
    <property type="entry name" value="Translation proteins"/>
    <property type="match status" value="1"/>
</dbReference>
<reference evidence="6 7" key="2">
    <citation type="journal article" date="2018" name="Elife">
        <title>Firefly genomes illuminate parallel origins of bioluminescence in beetles.</title>
        <authorList>
            <person name="Fallon T.R."/>
            <person name="Lower S.E."/>
            <person name="Chang C.H."/>
            <person name="Bessho-Uehara M."/>
            <person name="Martin G.J."/>
            <person name="Bewick A.J."/>
            <person name="Behringer M."/>
            <person name="Debat H.J."/>
            <person name="Wong I."/>
            <person name="Day J.C."/>
            <person name="Suvorov A."/>
            <person name="Silva C.J."/>
            <person name="Stanger-Hall K.F."/>
            <person name="Hall D.W."/>
            <person name="Schmitz R.J."/>
            <person name="Nelson D.R."/>
            <person name="Lewis S.M."/>
            <person name="Shigenobu S."/>
            <person name="Bybee S.M."/>
            <person name="Larracuente A.M."/>
            <person name="Oba Y."/>
            <person name="Weng J.K."/>
        </authorList>
    </citation>
    <scope>NUCLEOTIDE SEQUENCE [LARGE SCALE GENOMIC DNA]</scope>
    <source>
        <strain evidence="6">1611_PpyrPB1</strain>
        <tissue evidence="6">Whole body</tissue>
    </source>
</reference>
<name>A0A1Y1LR88_PHOPY</name>
<dbReference type="InterPro" id="IPR009000">
    <property type="entry name" value="Transl_B-barrel_sf"/>
</dbReference>
<evidence type="ECO:0000313" key="5">
    <source>
        <dbReference type="EMBL" id="JAV76153.1"/>
    </source>
</evidence>
<dbReference type="InterPro" id="IPR005225">
    <property type="entry name" value="Small_GTP-bd"/>
</dbReference>
<sequence>MSNAGSSTSRYSPSRGPLDETGTKLDPAGFLPHQIRNMCILAHVDHGKTTIADSVLTLSGIVQDRAAGNLRFMDNRDDERLRKITMKSSCVAIPHFVSNPEGRVPQLINLIDTPGHIDFENEINFATSLCDGALFVVDVVEGLTPQAKSELRCAYNDGLKVVLVLNKIDRLILELKCDGLTIFEKLWKLVADCNGCINTIIQGNPVETAALSDVAFSPQKGEVIFASGVDGWGFTLKDFAELFVHLIQGETVASLTDKLWQEDLYVSGATSTIKEGAMAKCIPNVFAQLISATLIHIYNKISVEEKFEEIPKILKKLHIDDTNLHLGRHSGRTKTKMIMTRWKSLGTIIARQCYEILPSPIQLDRCGTRERKFNRDHSYASCFYRSQFNRISPGTIEGKMRKVLIQNLSNVPLLSKKNYYELCQKVTKMSENAFLQLLLSDDDLQVMGLVRIQKGFFRVGQRLTIVNPFLDPGSYMAKLRFGSSTLVKVKIKDIYIPLGKEWRKVESLGCGYICGVSLTQPFPFPKCTIGDHHPMPIFQESRPEPIMYNVISPLSPRDSAAVRIGLQLLQHLDSSVYTFTNEMGEFILCTAGKVHLDKCLNDLRQNFVDLPMAVSDPIYSLRETITCPNATPVSDTIYINPNVSFHLEFYVTPIPSDILEVLKKYHSLILSITTHQLVTPSDLYGRFEKNEQFVPYVDKLLPYEPNVVKEMCDELGEAMKQDDGIFRQLSARNILLISDSESTINGMFNLVQNYNANMFITHNECDQRTHIFSSILRAFQQACHAGPICKERISNCAFMITKFDVIGQGDLISDGIEIVARHSVVLSLKSLFHKAFMATEITIMEPMVLATVSSSNAGKVCEVAARYFGRVLPLTYYEEENVIRAVIPARESDAFVRDVRGLTMGSAVVSCVFHGYEHTRDSVDPDEEEKRTTRLNPRADQLVKAVLQRKGMNSFDELLFKGEKQRTRKK</sequence>
<dbReference type="GO" id="GO:1990904">
    <property type="term" value="C:ribonucleoprotein complex"/>
    <property type="evidence" value="ECO:0007669"/>
    <property type="project" value="TreeGrafter"/>
</dbReference>
<organism evidence="5">
    <name type="scientific">Photinus pyralis</name>
    <name type="common">Common eastern firefly</name>
    <name type="synonym">Lampyris pyralis</name>
    <dbReference type="NCBI Taxonomy" id="7054"/>
    <lineage>
        <taxon>Eukaryota</taxon>
        <taxon>Metazoa</taxon>
        <taxon>Ecdysozoa</taxon>
        <taxon>Arthropoda</taxon>
        <taxon>Hexapoda</taxon>
        <taxon>Insecta</taxon>
        <taxon>Pterygota</taxon>
        <taxon>Neoptera</taxon>
        <taxon>Endopterygota</taxon>
        <taxon>Coleoptera</taxon>
        <taxon>Polyphaga</taxon>
        <taxon>Elateriformia</taxon>
        <taxon>Elateroidea</taxon>
        <taxon>Lampyridae</taxon>
        <taxon>Lampyrinae</taxon>
        <taxon>Photinus</taxon>
    </lineage>
</organism>
<dbReference type="Pfam" id="PF00679">
    <property type="entry name" value="EFG_C"/>
    <property type="match status" value="1"/>
</dbReference>
<evidence type="ECO:0000256" key="2">
    <source>
        <dbReference type="ARBA" id="ARBA00023134"/>
    </source>
</evidence>
<dbReference type="AlphaFoldDB" id="A0A1Y1LR88"/>
<evidence type="ECO:0000256" key="1">
    <source>
        <dbReference type="ARBA" id="ARBA00022741"/>
    </source>
</evidence>
<dbReference type="Gene3D" id="3.30.70.870">
    <property type="entry name" value="Elongation Factor G (Translational Gtpase), domain 3"/>
    <property type="match status" value="1"/>
</dbReference>
<dbReference type="InterPro" id="IPR027417">
    <property type="entry name" value="P-loop_NTPase"/>
</dbReference>
<dbReference type="Proteomes" id="UP000327044">
    <property type="component" value="Unassembled WGS sequence"/>
</dbReference>
<dbReference type="GO" id="GO:0042256">
    <property type="term" value="P:cytosolic ribosome assembly"/>
    <property type="evidence" value="ECO:0007669"/>
    <property type="project" value="TreeGrafter"/>
</dbReference>
<evidence type="ECO:0000256" key="3">
    <source>
        <dbReference type="SAM" id="MobiDB-lite"/>
    </source>
</evidence>
<gene>
    <name evidence="6" type="ORF">PPYR_05900</name>
</gene>
<dbReference type="Gene3D" id="3.30.70.240">
    <property type="match status" value="1"/>
</dbReference>
<dbReference type="Gene3D" id="3.40.50.300">
    <property type="entry name" value="P-loop containing nucleotide triphosphate hydrolases"/>
    <property type="match status" value="1"/>
</dbReference>
<keyword evidence="2" id="KW-0342">GTP-binding</keyword>
<dbReference type="InterPro" id="IPR000640">
    <property type="entry name" value="EFG_V-like"/>
</dbReference>
<dbReference type="InterPro" id="IPR020568">
    <property type="entry name" value="Ribosomal_Su5_D2-typ_SF"/>
</dbReference>
<dbReference type="GO" id="GO:0043022">
    <property type="term" value="F:ribosome binding"/>
    <property type="evidence" value="ECO:0007669"/>
    <property type="project" value="TreeGrafter"/>
</dbReference>
<protein>
    <recommendedName>
        <fullName evidence="4">Tr-type G domain-containing protein</fullName>
    </recommendedName>
</protein>
<evidence type="ECO:0000259" key="4">
    <source>
        <dbReference type="PROSITE" id="PS51722"/>
    </source>
</evidence>
<feature type="compositionally biased region" description="Polar residues" evidence="3">
    <location>
        <begin position="1"/>
        <end position="12"/>
    </location>
</feature>
<dbReference type="Pfam" id="PF00009">
    <property type="entry name" value="GTP_EFTU"/>
    <property type="match status" value="1"/>
</dbReference>
<dbReference type="InterPro" id="IPR014721">
    <property type="entry name" value="Ribsml_uS5_D2-typ_fold_subgr"/>
</dbReference>
<dbReference type="NCBIfam" id="TIGR00231">
    <property type="entry name" value="small_GTP"/>
    <property type="match status" value="1"/>
</dbReference>
<dbReference type="GO" id="GO:0005525">
    <property type="term" value="F:GTP binding"/>
    <property type="evidence" value="ECO:0007669"/>
    <property type="project" value="UniProtKB-KW"/>
</dbReference>
<dbReference type="Gene3D" id="3.30.230.10">
    <property type="match status" value="1"/>
</dbReference>
<reference evidence="6" key="3">
    <citation type="submission" date="2019-08" db="EMBL/GenBank/DDBJ databases">
        <authorList>
            <consortium name="Photinus pyralis genome working group"/>
            <person name="Fallon T.R."/>
            <person name="Sander Lower S.E."/>
            <person name="Weng J.-K."/>
        </authorList>
    </citation>
    <scope>NUCLEOTIDE SEQUENCE</scope>
    <source>
        <strain evidence="6">1611_PpyrPB1</strain>
        <tissue evidence="6">Whole body</tissue>
    </source>
</reference>
<evidence type="ECO:0000313" key="7">
    <source>
        <dbReference type="Proteomes" id="UP000327044"/>
    </source>
</evidence>
<dbReference type="Gene3D" id="2.40.30.10">
    <property type="entry name" value="Translation factors"/>
    <property type="match status" value="1"/>
</dbReference>
<proteinExistence type="predicted"/>
<dbReference type="PANTHER" id="PTHR42908">
    <property type="entry name" value="TRANSLATION ELONGATION FACTOR-RELATED"/>
    <property type="match status" value="1"/>
</dbReference>
<feature type="domain" description="Tr-type G" evidence="4">
    <location>
        <begin position="33"/>
        <end position="256"/>
    </location>
</feature>
<dbReference type="GO" id="GO:0003924">
    <property type="term" value="F:GTPase activity"/>
    <property type="evidence" value="ECO:0007669"/>
    <property type="project" value="InterPro"/>
</dbReference>
<keyword evidence="7" id="KW-1185">Reference proteome</keyword>
<dbReference type="GO" id="GO:0005829">
    <property type="term" value="C:cytosol"/>
    <property type="evidence" value="ECO:0007669"/>
    <property type="project" value="TreeGrafter"/>
</dbReference>
<dbReference type="InParanoid" id="A0A1Y1LR88"/>
<dbReference type="EMBL" id="VVIM01000003">
    <property type="protein sequence ID" value="KAB0801546.1"/>
    <property type="molecule type" value="Genomic_DNA"/>
</dbReference>
<dbReference type="PANTHER" id="PTHR42908:SF3">
    <property type="entry name" value="ELONGATION FACTOR-LIKE GTPASE 1"/>
    <property type="match status" value="1"/>
</dbReference>
<dbReference type="OrthoDB" id="364892at2759"/>
<dbReference type="InterPro" id="IPR035647">
    <property type="entry name" value="EFG_III/V"/>
</dbReference>
<dbReference type="SUPFAM" id="SSF54980">
    <property type="entry name" value="EF-G C-terminal domain-like"/>
    <property type="match status" value="2"/>
</dbReference>
<reference evidence="5" key="1">
    <citation type="journal article" date="2016" name="Sci. Rep.">
        <title>Molecular characterization of firefly nuptial gifts: a multi-omics approach sheds light on postcopulatory sexual selection.</title>
        <authorList>
            <person name="Al-Wathiqui N."/>
            <person name="Fallon T.R."/>
            <person name="South A."/>
            <person name="Weng J.K."/>
            <person name="Lewis S.M."/>
        </authorList>
    </citation>
    <scope>NUCLEOTIDE SEQUENCE</scope>
</reference>
<dbReference type="PROSITE" id="PS51722">
    <property type="entry name" value="G_TR_2"/>
    <property type="match status" value="1"/>
</dbReference>
<dbReference type="SUPFAM" id="SSF54211">
    <property type="entry name" value="Ribosomal protein S5 domain 2-like"/>
    <property type="match status" value="1"/>
</dbReference>
<dbReference type="PRINTS" id="PR00315">
    <property type="entry name" value="ELONGATNFCT"/>
</dbReference>